<gene>
    <name evidence="6" type="ORF">BAU07_17460</name>
</gene>
<proteinExistence type="inferred from homology"/>
<evidence type="ECO:0000256" key="1">
    <source>
        <dbReference type="ARBA" id="ARBA00006135"/>
    </source>
</evidence>
<reference evidence="6 7" key="1">
    <citation type="submission" date="2016-06" db="EMBL/GenBank/DDBJ databases">
        <title>Complete genome sequences of Bordetella bronchialis and Bordetella flabilis.</title>
        <authorList>
            <person name="LiPuma J.J."/>
            <person name="Spilker T."/>
        </authorList>
    </citation>
    <scope>NUCLEOTIDE SEQUENCE [LARGE SCALE GENOMIC DNA]</scope>
    <source>
        <strain evidence="6 7">AU10664</strain>
    </source>
</reference>
<dbReference type="InterPro" id="IPR033645">
    <property type="entry name" value="VirB9/CagX/TrbG_C"/>
</dbReference>
<dbReference type="Proteomes" id="UP000091926">
    <property type="component" value="Chromosome"/>
</dbReference>
<evidence type="ECO:0000256" key="3">
    <source>
        <dbReference type="SAM" id="MobiDB-lite"/>
    </source>
</evidence>
<dbReference type="AlphaFoldDB" id="A0A193GH97"/>
<dbReference type="OrthoDB" id="8963661at2"/>
<keyword evidence="7" id="KW-1185">Reference proteome</keyword>
<feature type="signal peptide" evidence="4">
    <location>
        <begin position="1"/>
        <end position="23"/>
    </location>
</feature>
<feature type="compositionally biased region" description="Low complexity" evidence="3">
    <location>
        <begin position="134"/>
        <end position="159"/>
    </location>
</feature>
<comment type="similarity">
    <text evidence="1">Belongs to the TrbG/VirB9 family.</text>
</comment>
<evidence type="ECO:0000259" key="5">
    <source>
        <dbReference type="Pfam" id="PF10671"/>
    </source>
</evidence>
<dbReference type="InterPro" id="IPR018927">
    <property type="entry name" value="Pilus_synth_Q_C"/>
</dbReference>
<accession>A0A193GH97</accession>
<feature type="chain" id="PRO_5008258963" description="Toxin co-regulated pilus biosynthesis protein Q C-terminal domain-containing protein" evidence="4">
    <location>
        <begin position="24"/>
        <end position="305"/>
    </location>
</feature>
<dbReference type="Gene3D" id="3.55.50.70">
    <property type="match status" value="1"/>
</dbReference>
<dbReference type="InterPro" id="IPR010258">
    <property type="entry name" value="Conjugal_tfr_TrbG/VirB9/CagX"/>
</dbReference>
<dbReference type="Pfam" id="PF03524">
    <property type="entry name" value="CagX"/>
    <property type="match status" value="1"/>
</dbReference>
<evidence type="ECO:0000256" key="4">
    <source>
        <dbReference type="SAM" id="SignalP"/>
    </source>
</evidence>
<evidence type="ECO:0000313" key="6">
    <source>
        <dbReference type="EMBL" id="ANN78664.1"/>
    </source>
</evidence>
<keyword evidence="2 4" id="KW-0732">Signal</keyword>
<sequence>MYRLLKTLLLLPWLAACAPPAWLGGASSEGPPGPLPGSRFDFDWRLSGDRPVAPLQVFDDGRQTWLQFAPGQTVPAIFTEQGGVLRPASYTRHEPYIVVQGKWAALVLRGGALQARADYLGAAGQGALPGVGASTAMPAAASGSGAGRQASPLPMAARPGGSGTASGTGSGAADAKGTPATPAPRDARSTRAALPGAQLATAAPVHTKSYRVGPGDENMRRALGRWATLAGWTFQPEHWAADVDIPLAGSADFAGDFKQSVRELLATTELGERPLQPCFYANRVLRVVPLSEACDRTAARPGAAS</sequence>
<dbReference type="STRING" id="463014.BAU07_17460"/>
<evidence type="ECO:0000256" key="2">
    <source>
        <dbReference type="ARBA" id="ARBA00022729"/>
    </source>
</evidence>
<dbReference type="PROSITE" id="PS51257">
    <property type="entry name" value="PROKAR_LIPOPROTEIN"/>
    <property type="match status" value="1"/>
</dbReference>
<dbReference type="EMBL" id="CP016172">
    <property type="protein sequence ID" value="ANN78664.1"/>
    <property type="molecule type" value="Genomic_DNA"/>
</dbReference>
<organism evidence="6 7">
    <name type="scientific">Bordetella flabilis</name>
    <dbReference type="NCBI Taxonomy" id="463014"/>
    <lineage>
        <taxon>Bacteria</taxon>
        <taxon>Pseudomonadati</taxon>
        <taxon>Pseudomonadota</taxon>
        <taxon>Betaproteobacteria</taxon>
        <taxon>Burkholderiales</taxon>
        <taxon>Alcaligenaceae</taxon>
        <taxon>Bordetella</taxon>
    </lineage>
</organism>
<dbReference type="KEGG" id="bfz:BAU07_17460"/>
<name>A0A193GH97_9BORD</name>
<dbReference type="Pfam" id="PF10671">
    <property type="entry name" value="TcpQ"/>
    <property type="match status" value="1"/>
</dbReference>
<dbReference type="InterPro" id="IPR038161">
    <property type="entry name" value="VirB9/CagX/TrbG_C_sf"/>
</dbReference>
<evidence type="ECO:0000313" key="7">
    <source>
        <dbReference type="Proteomes" id="UP000091926"/>
    </source>
</evidence>
<feature type="region of interest" description="Disordered" evidence="3">
    <location>
        <begin position="134"/>
        <end position="191"/>
    </location>
</feature>
<dbReference type="CDD" id="cd06911">
    <property type="entry name" value="VirB9_CagX_TrbG"/>
    <property type="match status" value="1"/>
</dbReference>
<protein>
    <recommendedName>
        <fullName evidence="5">Toxin co-regulated pilus biosynthesis protein Q C-terminal domain-containing protein</fullName>
    </recommendedName>
</protein>
<dbReference type="Gene3D" id="2.60.40.2500">
    <property type="match status" value="1"/>
</dbReference>
<dbReference type="RefSeq" id="WP_066660104.1">
    <property type="nucleotide sequence ID" value="NZ_CBCSCL010000004.1"/>
</dbReference>
<feature type="domain" description="Toxin co-regulated pilus biosynthesis protein Q C-terminal" evidence="5">
    <location>
        <begin position="212"/>
        <end position="289"/>
    </location>
</feature>
<feature type="compositionally biased region" description="Gly residues" evidence="3">
    <location>
        <begin position="160"/>
        <end position="170"/>
    </location>
</feature>